<dbReference type="Pfam" id="PF13569">
    <property type="entry name" value="DUF4132"/>
    <property type="match status" value="1"/>
</dbReference>
<organism evidence="2 3">
    <name type="scientific">Tahibacter aquaticus</name>
    <dbReference type="NCBI Taxonomy" id="520092"/>
    <lineage>
        <taxon>Bacteria</taxon>
        <taxon>Pseudomonadati</taxon>
        <taxon>Pseudomonadota</taxon>
        <taxon>Gammaproteobacteria</taxon>
        <taxon>Lysobacterales</taxon>
        <taxon>Rhodanobacteraceae</taxon>
        <taxon>Tahibacter</taxon>
    </lineage>
</organism>
<evidence type="ECO:0000313" key="2">
    <source>
        <dbReference type="EMBL" id="TDR42109.1"/>
    </source>
</evidence>
<protein>
    <submittedName>
        <fullName evidence="2">Uncharacterized protein DUF4132</fullName>
    </submittedName>
</protein>
<keyword evidence="3" id="KW-1185">Reference proteome</keyword>
<reference evidence="2 3" key="1">
    <citation type="submission" date="2019-03" db="EMBL/GenBank/DDBJ databases">
        <title>Genomic Encyclopedia of Type Strains, Phase IV (KMG-IV): sequencing the most valuable type-strain genomes for metagenomic binning, comparative biology and taxonomic classification.</title>
        <authorList>
            <person name="Goeker M."/>
        </authorList>
    </citation>
    <scope>NUCLEOTIDE SEQUENCE [LARGE SCALE GENOMIC DNA]</scope>
    <source>
        <strain evidence="2 3">DSM 21667</strain>
    </source>
</reference>
<proteinExistence type="predicted"/>
<dbReference type="EMBL" id="SNZH01000009">
    <property type="protein sequence ID" value="TDR42109.1"/>
    <property type="molecule type" value="Genomic_DNA"/>
</dbReference>
<dbReference type="AlphaFoldDB" id="A0A4V3DLZ9"/>
<dbReference type="InterPro" id="IPR016024">
    <property type="entry name" value="ARM-type_fold"/>
</dbReference>
<comment type="caution">
    <text evidence="2">The sequence shown here is derived from an EMBL/GenBank/DDBJ whole genome shotgun (WGS) entry which is preliminary data.</text>
</comment>
<gene>
    <name evidence="2" type="ORF">DFR29_109165</name>
</gene>
<sequence length="1204" mass="132411">MTSAEWPAALTALLAPAADADGRLTEAVSLADIARYIADGEPAGLPATLGKHPALSKLLLDNSATTWKRALEPVYAHVASIDPAMLVRWGEIVANLLENPYYWAGALQVPPRARWAEALIHQMIGWSRLWPERPLYRRVTSTVFENALAADGLPPSALVVAAFATPLEHHRHTETCALSIGALCDLSDAVLRYADLILPHLTPADAAQRLHVLALLSPLSAAALKPFAAPLAELSCATSKQVNSLAQGLAWKVIDDVVPVLREIAPKAKPDQRVQALRFLDDIARRRNDATLRDFVRDTARADKATSVQALITEWEAREDAAQGPVNAYTVPVIAWSVPDDAALTALLEPFWHEVDAAIETANARVAQDNHRAPPITTQTRQQLRDYLVAAEPTPATPLTLHHIAEKAVYAALEQIPQRDGASLVLLLKLYRYFGLLVNHSGWLNHHGIDAVEKLRRRTGQPAMLGYAIALSELGVPTDKLLYAFGHVRERLRPGERSAEDRWPFFAHYLNAVVHALKGNVQNYPTADHSARFRAIGLLPQVPPELVAWLLEVALTGPKAQRGPARAVLARLPQRDGHVIAALSDGKADVRAAAAAWIRDLALEAAVPALEKAAKAEKQEAAKGALLETLIALGRSTAPFVDRKALAKEAEKAWAKGAGKDLEWFHWEALPTVTWADTAEAVDPVLIRGMVIQAAKQKTPEPHALLRQYCAMFEARSREVLGQHLLDAWITEDTRPIDKALATRAAQESARNTHQFMAQYPQYFTGNPQLNYTIEQLYEALLPKYLKQPSGSAIASKGILALAAACASGGAVPVVARYLKDYYGTRAAHCKALIAMLAWIPHPTAVQLLLAVGNRFRTKGIQEEAALQVDALAERRGWTVAELADRTIPAAGFDETGSMTLSYGERAFTGRLMPDLTLQLQDETGKTLAALPDPRKDDDEALAKESKKSWTDAKKTLKTTLTQQTDRFYEALCTQREWPFEDWNRYLLQHPIARHLVESLVWAVVDGSEVKATFRPLGDGSLTDVDDNPVTVADTAKIRIAHAFILPAELAARWQQHLSDYKVMPLFPLFGRGVYRLPAELHQAQELKEFEGYVLPNFTLRSRAQKLGYARANHGESWFTDYTKTWRGLGITATIEFSGSSFPEENKPVALLSLKFLRADGDYQESLTLGEVPGLLLSECYQDLRQLAAEGKGFDPQWAKTCGV</sequence>
<feature type="domain" description="DUF4132" evidence="1">
    <location>
        <begin position="925"/>
        <end position="1109"/>
    </location>
</feature>
<dbReference type="InterPro" id="IPR025406">
    <property type="entry name" value="DUF4132"/>
</dbReference>
<evidence type="ECO:0000259" key="1">
    <source>
        <dbReference type="Pfam" id="PF13569"/>
    </source>
</evidence>
<name>A0A4V3DLZ9_9GAMM</name>
<dbReference type="Proteomes" id="UP000295293">
    <property type="component" value="Unassembled WGS sequence"/>
</dbReference>
<evidence type="ECO:0000313" key="3">
    <source>
        <dbReference type="Proteomes" id="UP000295293"/>
    </source>
</evidence>
<dbReference type="SUPFAM" id="SSF48371">
    <property type="entry name" value="ARM repeat"/>
    <property type="match status" value="1"/>
</dbReference>
<accession>A0A4V3DLZ9</accession>